<name>A0AAU7UM72_9MICO</name>
<organism evidence="3">
    <name type="scientific">Brevibacterium koreense</name>
    <dbReference type="NCBI Taxonomy" id="3140787"/>
    <lineage>
        <taxon>Bacteria</taxon>
        <taxon>Bacillati</taxon>
        <taxon>Actinomycetota</taxon>
        <taxon>Actinomycetes</taxon>
        <taxon>Micrococcales</taxon>
        <taxon>Brevibacteriaceae</taxon>
        <taxon>Brevibacterium</taxon>
    </lineage>
</organism>
<dbReference type="EMBL" id="CP158281">
    <property type="protein sequence ID" value="XBV89548.1"/>
    <property type="molecule type" value="Genomic_DNA"/>
</dbReference>
<evidence type="ECO:0000256" key="1">
    <source>
        <dbReference type="ARBA" id="ARBA00008791"/>
    </source>
</evidence>
<dbReference type="SUPFAM" id="SSF52402">
    <property type="entry name" value="Adenine nucleotide alpha hydrolases-like"/>
    <property type="match status" value="1"/>
</dbReference>
<dbReference type="CDD" id="cd00293">
    <property type="entry name" value="USP-like"/>
    <property type="match status" value="1"/>
</dbReference>
<sequence length="145" mass="15262">MHSKNSSQTILVGVDGSASSIAALRHAADLAGDLDCSLVAVMCWQKPQFYMADLDLEDGPFARDAEGKLEAAVLTALGSQPDVTCRTSVRNGRPGEVLVDESASARLLVMGTRGHSEFVSMLLGSVSLECIAHAHVPVVTVRADL</sequence>
<dbReference type="AlphaFoldDB" id="A0AAU7UM72"/>
<evidence type="ECO:0000259" key="2">
    <source>
        <dbReference type="Pfam" id="PF00582"/>
    </source>
</evidence>
<comment type="similarity">
    <text evidence="1">Belongs to the universal stress protein A family.</text>
</comment>
<dbReference type="InterPro" id="IPR006015">
    <property type="entry name" value="Universal_stress_UspA"/>
</dbReference>
<reference evidence="3" key="1">
    <citation type="submission" date="2024-06" db="EMBL/GenBank/DDBJ databases">
        <title>Brevibacterium koreense sp. nov., isolated from jogae-jeotgal, a Korean fermented seafood.</title>
        <authorList>
            <person name="Whon T.W."/>
            <person name="Nam S."/>
            <person name="Kim Y."/>
        </authorList>
    </citation>
    <scope>NUCLEOTIDE SEQUENCE</scope>
    <source>
        <strain evidence="3">CBA3109</strain>
    </source>
</reference>
<dbReference type="PANTHER" id="PTHR46268:SF6">
    <property type="entry name" value="UNIVERSAL STRESS PROTEIN UP12"/>
    <property type="match status" value="1"/>
</dbReference>
<evidence type="ECO:0000313" key="3">
    <source>
        <dbReference type="EMBL" id="XBV89548.1"/>
    </source>
</evidence>
<dbReference type="RefSeq" id="WP_350270430.1">
    <property type="nucleotide sequence ID" value="NZ_CP158281.1"/>
</dbReference>
<dbReference type="PANTHER" id="PTHR46268">
    <property type="entry name" value="STRESS RESPONSE PROTEIN NHAX"/>
    <property type="match status" value="1"/>
</dbReference>
<dbReference type="InterPro" id="IPR006016">
    <property type="entry name" value="UspA"/>
</dbReference>
<accession>A0AAU7UM72</accession>
<dbReference type="Gene3D" id="3.40.50.620">
    <property type="entry name" value="HUPs"/>
    <property type="match status" value="1"/>
</dbReference>
<dbReference type="Pfam" id="PF00582">
    <property type="entry name" value="Usp"/>
    <property type="match status" value="1"/>
</dbReference>
<proteinExistence type="inferred from homology"/>
<feature type="domain" description="UspA" evidence="2">
    <location>
        <begin position="8"/>
        <end position="142"/>
    </location>
</feature>
<gene>
    <name evidence="3" type="ORF">AAFP32_02100</name>
</gene>
<dbReference type="PRINTS" id="PR01438">
    <property type="entry name" value="UNVRSLSTRESS"/>
</dbReference>
<protein>
    <submittedName>
        <fullName evidence="3">Universal stress protein</fullName>
    </submittedName>
</protein>
<dbReference type="KEGG" id="bkr:AAFP32_02100"/>
<dbReference type="InterPro" id="IPR014729">
    <property type="entry name" value="Rossmann-like_a/b/a_fold"/>
</dbReference>